<evidence type="ECO:0000256" key="4">
    <source>
        <dbReference type="ARBA" id="ARBA00022989"/>
    </source>
</evidence>
<keyword evidence="8" id="KW-1185">Reference proteome</keyword>
<evidence type="ECO:0000313" key="8">
    <source>
        <dbReference type="Proteomes" id="UP000320055"/>
    </source>
</evidence>
<reference evidence="7 8" key="1">
    <citation type="submission" date="2019-01" db="EMBL/GenBank/DDBJ databases">
        <authorList>
            <person name="Brito A."/>
        </authorList>
    </citation>
    <scope>NUCLEOTIDE SEQUENCE [LARGE SCALE GENOMIC DNA]</scope>
    <source>
        <strain evidence="7">1</strain>
    </source>
</reference>
<evidence type="ECO:0000256" key="2">
    <source>
        <dbReference type="ARBA" id="ARBA00009190"/>
    </source>
</evidence>
<evidence type="ECO:0000256" key="1">
    <source>
        <dbReference type="ARBA" id="ARBA00004141"/>
    </source>
</evidence>
<comment type="similarity">
    <text evidence="2 6">Belongs to the GDT1 family.</text>
</comment>
<protein>
    <recommendedName>
        <fullName evidence="6">GDT1 family protein</fullName>
    </recommendedName>
</protein>
<dbReference type="EMBL" id="CAACVJ010000700">
    <property type="protein sequence ID" value="VEP18800.1"/>
    <property type="molecule type" value="Genomic_DNA"/>
</dbReference>
<organism evidence="7 8">
    <name type="scientific">Hyella patelloides LEGE 07179</name>
    <dbReference type="NCBI Taxonomy" id="945734"/>
    <lineage>
        <taxon>Bacteria</taxon>
        <taxon>Bacillati</taxon>
        <taxon>Cyanobacteriota</taxon>
        <taxon>Cyanophyceae</taxon>
        <taxon>Pleurocapsales</taxon>
        <taxon>Hyellaceae</taxon>
        <taxon>Hyella</taxon>
    </lineage>
</organism>
<dbReference type="PANTHER" id="PTHR12608:SF1">
    <property type="entry name" value="TRANSMEMBRANE PROTEIN 165"/>
    <property type="match status" value="1"/>
</dbReference>
<dbReference type="OrthoDB" id="9801356at2"/>
<dbReference type="GO" id="GO:0046873">
    <property type="term" value="F:metal ion transmembrane transporter activity"/>
    <property type="evidence" value="ECO:0007669"/>
    <property type="project" value="InterPro"/>
</dbReference>
<feature type="transmembrane region" description="Helical" evidence="6">
    <location>
        <begin position="78"/>
        <end position="101"/>
    </location>
</feature>
<gene>
    <name evidence="7" type="ORF">H1P_910010</name>
</gene>
<evidence type="ECO:0000256" key="6">
    <source>
        <dbReference type="RuleBase" id="RU365102"/>
    </source>
</evidence>
<dbReference type="Proteomes" id="UP000320055">
    <property type="component" value="Unassembled WGS sequence"/>
</dbReference>
<feature type="transmembrane region" description="Helical" evidence="6">
    <location>
        <begin position="113"/>
        <end position="131"/>
    </location>
</feature>
<accession>A0A563W584</accession>
<keyword evidence="3 6" id="KW-0812">Transmembrane</keyword>
<dbReference type="AlphaFoldDB" id="A0A563W584"/>
<feature type="transmembrane region" description="Helical" evidence="6">
    <location>
        <begin position="41"/>
        <end position="57"/>
    </location>
</feature>
<name>A0A563W584_9CYAN</name>
<dbReference type="GO" id="GO:0016020">
    <property type="term" value="C:membrane"/>
    <property type="evidence" value="ECO:0007669"/>
    <property type="project" value="UniProtKB-SubCell"/>
</dbReference>
<dbReference type="PANTHER" id="PTHR12608">
    <property type="entry name" value="TRANSMEMBRANE PROTEIN HTP-1 RELATED"/>
    <property type="match status" value="1"/>
</dbReference>
<dbReference type="InterPro" id="IPR001727">
    <property type="entry name" value="GDT1-like"/>
</dbReference>
<keyword evidence="5 6" id="KW-0472">Membrane</keyword>
<dbReference type="Pfam" id="PF01169">
    <property type="entry name" value="GDT1"/>
    <property type="match status" value="1"/>
</dbReference>
<evidence type="ECO:0000313" key="7">
    <source>
        <dbReference type="EMBL" id="VEP18800.1"/>
    </source>
</evidence>
<evidence type="ECO:0000256" key="3">
    <source>
        <dbReference type="ARBA" id="ARBA00022692"/>
    </source>
</evidence>
<sequence length="132" mass="14600">MTTDNFKANVEHEAQSIAISNNDLKSTNTTKEVQPNPKNQGRFWAVFSSTFITIFLAEMGDKTQLVTLLMSAESQSPWIVFTGAAVALISTSLLGVLIGYWLSKKLSPKTLDFSVAMLLLFITAWLINDIIQ</sequence>
<comment type="subcellular location">
    <subcellularLocation>
        <location evidence="1 6">Membrane</location>
        <topology evidence="1 6">Multi-pass membrane protein</topology>
    </subcellularLocation>
</comment>
<proteinExistence type="inferred from homology"/>
<dbReference type="RefSeq" id="WP_144868281.1">
    <property type="nucleotide sequence ID" value="NZ_LR213848.1"/>
</dbReference>
<evidence type="ECO:0000256" key="5">
    <source>
        <dbReference type="ARBA" id="ARBA00023136"/>
    </source>
</evidence>
<comment type="caution">
    <text evidence="6">Lacks conserved residue(s) required for the propagation of feature annotation.</text>
</comment>
<keyword evidence="4 6" id="KW-1133">Transmembrane helix</keyword>